<protein>
    <submittedName>
        <fullName evidence="2">Uncharacterized protein</fullName>
    </submittedName>
</protein>
<dbReference type="Proteomes" id="UP000694392">
    <property type="component" value="Unplaced"/>
</dbReference>
<feature type="chain" id="PRO_5034497471" evidence="1">
    <location>
        <begin position="26"/>
        <end position="158"/>
    </location>
</feature>
<dbReference type="GeneTree" id="ENSGT01030000235289"/>
<name>A0A8D0GRU3_SPHPU</name>
<proteinExistence type="predicted"/>
<feature type="signal peptide" evidence="1">
    <location>
        <begin position="1"/>
        <end position="25"/>
    </location>
</feature>
<evidence type="ECO:0000313" key="2">
    <source>
        <dbReference type="Ensembl" id="ENSSPUP00000008829.1"/>
    </source>
</evidence>
<reference evidence="2" key="2">
    <citation type="submission" date="2025-09" db="UniProtKB">
        <authorList>
            <consortium name="Ensembl"/>
        </authorList>
    </citation>
    <scope>IDENTIFICATION</scope>
</reference>
<accession>A0A8D0GRU3</accession>
<reference evidence="2" key="1">
    <citation type="submission" date="2025-08" db="UniProtKB">
        <authorList>
            <consortium name="Ensembl"/>
        </authorList>
    </citation>
    <scope>IDENTIFICATION</scope>
</reference>
<dbReference type="OMA" id="FLYLDRW"/>
<evidence type="ECO:0000256" key="1">
    <source>
        <dbReference type="SAM" id="SignalP"/>
    </source>
</evidence>
<dbReference type="AlphaFoldDB" id="A0A8D0GRU3"/>
<evidence type="ECO:0000313" key="3">
    <source>
        <dbReference type="Proteomes" id="UP000694392"/>
    </source>
</evidence>
<organism evidence="2 3">
    <name type="scientific">Sphenodon punctatus</name>
    <name type="common">Tuatara</name>
    <name type="synonym">Hatteria punctata</name>
    <dbReference type="NCBI Taxonomy" id="8508"/>
    <lineage>
        <taxon>Eukaryota</taxon>
        <taxon>Metazoa</taxon>
        <taxon>Chordata</taxon>
        <taxon>Craniata</taxon>
        <taxon>Vertebrata</taxon>
        <taxon>Euteleostomi</taxon>
        <taxon>Lepidosauria</taxon>
        <taxon>Sphenodontia</taxon>
        <taxon>Sphenodontidae</taxon>
        <taxon>Sphenodon</taxon>
    </lineage>
</organism>
<dbReference type="Ensembl" id="ENSSPUT00000009414.1">
    <property type="protein sequence ID" value="ENSSPUP00000008829.1"/>
    <property type="gene ID" value="ENSSPUG00000006867.1"/>
</dbReference>
<keyword evidence="3" id="KW-1185">Reference proteome</keyword>
<keyword evidence="1" id="KW-0732">Signal</keyword>
<sequence length="158" mass="17839">EKALTFPPMSRLLALSLLTWDSAMSAPFLNLDSTYPGFQFLELLLAPPQCQLLCLIQTVLQVLHGLFQVFLHPLQVLIPSESIIQSQSIISAPDFSIQGALHGLRHPLVIPLQLFNFLILLCNLPVDIRLDLAQLQLHTQDFPFFVFQRALEQHCLSQ</sequence>